<dbReference type="PRINTS" id="PR01653">
    <property type="entry name" value="TCTPROTEIN"/>
</dbReference>
<sequence length="175" mass="19631">MVEAKLTWPAQDIITGDELISDSYEMKLKDGVMYEADCKKISVGGDNIDIGGNPSAEEAEETTEDASQTVLDIAHSFRLNETQFDKKSYLGHLKQYMKKVKETMKSRGASDESVSEFEKGAQGKAKEIVANFKDYEFLIGESMDPDGMVVLLNYREDGVTPYVMVWKHGLKEEKV</sequence>
<dbReference type="InterPro" id="IPR018103">
    <property type="entry name" value="Translation_control_tumour_CS"/>
</dbReference>
<comment type="similarity">
    <text evidence="2">Belongs to the TCTP family.</text>
</comment>
<protein>
    <recommendedName>
        <fullName evidence="1">Translationally-controlled tumor protein homolog</fullName>
    </recommendedName>
</protein>
<evidence type="ECO:0000313" key="5">
    <source>
        <dbReference type="Proteomes" id="UP000310066"/>
    </source>
</evidence>
<feature type="domain" description="TCTP" evidence="3">
    <location>
        <begin position="7"/>
        <end position="175"/>
    </location>
</feature>
<dbReference type="InterPro" id="IPR018105">
    <property type="entry name" value="Translational_control_tumour_p"/>
</dbReference>
<gene>
    <name evidence="4" type="ORF">B0A54_13583</name>
</gene>
<evidence type="ECO:0000313" key="4">
    <source>
        <dbReference type="EMBL" id="TKA34528.1"/>
    </source>
</evidence>
<dbReference type="GO" id="GO:0005737">
    <property type="term" value="C:cytoplasm"/>
    <property type="evidence" value="ECO:0007669"/>
    <property type="project" value="TreeGrafter"/>
</dbReference>
<dbReference type="PROSITE" id="PS01002">
    <property type="entry name" value="TCTP_1"/>
    <property type="match status" value="1"/>
</dbReference>
<organism evidence="4 5">
    <name type="scientific">Friedmanniomyces endolithicus</name>
    <dbReference type="NCBI Taxonomy" id="329885"/>
    <lineage>
        <taxon>Eukaryota</taxon>
        <taxon>Fungi</taxon>
        <taxon>Dikarya</taxon>
        <taxon>Ascomycota</taxon>
        <taxon>Pezizomycotina</taxon>
        <taxon>Dothideomycetes</taxon>
        <taxon>Dothideomycetidae</taxon>
        <taxon>Mycosphaerellales</taxon>
        <taxon>Teratosphaeriaceae</taxon>
        <taxon>Friedmanniomyces</taxon>
    </lineage>
</organism>
<dbReference type="InterPro" id="IPR034737">
    <property type="entry name" value="TCTP"/>
</dbReference>
<dbReference type="PROSITE" id="PS51797">
    <property type="entry name" value="TCTP_3"/>
    <property type="match status" value="1"/>
</dbReference>
<dbReference type="GO" id="GO:0005509">
    <property type="term" value="F:calcium ion binding"/>
    <property type="evidence" value="ECO:0007669"/>
    <property type="project" value="TreeGrafter"/>
</dbReference>
<dbReference type="AlphaFoldDB" id="A0A4U0UG37"/>
<reference evidence="4 5" key="1">
    <citation type="submission" date="2017-03" db="EMBL/GenBank/DDBJ databases">
        <title>Genomes of endolithic fungi from Antarctica.</title>
        <authorList>
            <person name="Coleine C."/>
            <person name="Masonjones S."/>
            <person name="Stajich J.E."/>
        </authorList>
    </citation>
    <scope>NUCLEOTIDE SEQUENCE [LARGE SCALE GENOMIC DNA]</scope>
    <source>
        <strain evidence="4 5">CCFEE 5311</strain>
    </source>
</reference>
<dbReference type="FunFam" id="2.170.150.10:FF:000002">
    <property type="entry name" value="Translationally-controlled tumor protein homolog"/>
    <property type="match status" value="1"/>
</dbReference>
<accession>A0A4U0UG37</accession>
<dbReference type="OrthoDB" id="10248936at2759"/>
<dbReference type="Pfam" id="PF00838">
    <property type="entry name" value="TCTP"/>
    <property type="match status" value="1"/>
</dbReference>
<evidence type="ECO:0000256" key="2">
    <source>
        <dbReference type="PROSITE-ProRule" id="PRU01133"/>
    </source>
</evidence>
<dbReference type="InterPro" id="IPR011057">
    <property type="entry name" value="Mss4-like_sf"/>
</dbReference>
<comment type="caution">
    <text evidence="4">The sequence shown here is derived from an EMBL/GenBank/DDBJ whole genome shotgun (WGS) entry which is preliminary data.</text>
</comment>
<dbReference type="PANTHER" id="PTHR11991">
    <property type="entry name" value="TRANSLATIONALLY CONTROLLED TUMOR PROTEIN-RELATED"/>
    <property type="match status" value="1"/>
</dbReference>
<dbReference type="InterPro" id="IPR011323">
    <property type="entry name" value="Mss4/transl-control_tumour"/>
</dbReference>
<dbReference type="SUPFAM" id="SSF51316">
    <property type="entry name" value="Mss4-like"/>
    <property type="match status" value="1"/>
</dbReference>
<dbReference type="Proteomes" id="UP000310066">
    <property type="component" value="Unassembled WGS sequence"/>
</dbReference>
<dbReference type="EMBL" id="NAJP01000079">
    <property type="protein sequence ID" value="TKA34528.1"/>
    <property type="molecule type" value="Genomic_DNA"/>
</dbReference>
<evidence type="ECO:0000259" key="3">
    <source>
        <dbReference type="PROSITE" id="PS51797"/>
    </source>
</evidence>
<dbReference type="PANTHER" id="PTHR11991:SF0">
    <property type="entry name" value="TRANSLATIONALLY-CONTROLLED TUMOR PROTEIN"/>
    <property type="match status" value="1"/>
</dbReference>
<evidence type="ECO:0000256" key="1">
    <source>
        <dbReference type="ARBA" id="ARBA00014759"/>
    </source>
</evidence>
<name>A0A4U0UG37_9PEZI</name>
<proteinExistence type="inferred from homology"/>
<dbReference type="Gene3D" id="2.170.150.10">
    <property type="entry name" value="Metal Binding Protein, Guanine Nucleotide Exchange Factor, Chain A"/>
    <property type="match status" value="1"/>
</dbReference>
<dbReference type="STRING" id="329885.A0A4U0UG37"/>